<reference evidence="2 3" key="1">
    <citation type="submission" date="2023-03" db="EMBL/GenBank/DDBJ databases">
        <title>Genome sequencing of Aquirufa.</title>
        <authorList>
            <person name="Pitt A."/>
            <person name="Hahn M.W."/>
        </authorList>
    </citation>
    <scope>NUCLEOTIDE SEQUENCE [LARGE SCALE GENOMIC DNA]</scope>
    <source>
        <strain evidence="2 3">WAEICH-18A</strain>
    </source>
</reference>
<accession>A0ABT6BK38</accession>
<dbReference type="Gene3D" id="3.40.630.30">
    <property type="match status" value="1"/>
</dbReference>
<evidence type="ECO:0000313" key="2">
    <source>
        <dbReference type="EMBL" id="MDF5690827.1"/>
    </source>
</evidence>
<name>A0ABT6BK38_9BACT</name>
<evidence type="ECO:0000313" key="3">
    <source>
        <dbReference type="Proteomes" id="UP001321344"/>
    </source>
</evidence>
<dbReference type="RefSeq" id="WP_276344333.1">
    <property type="nucleotide sequence ID" value="NZ_JARJOW010000005.1"/>
</dbReference>
<keyword evidence="3" id="KW-1185">Reference proteome</keyword>
<protein>
    <submittedName>
        <fullName evidence="2">GNAT family protein</fullName>
    </submittedName>
</protein>
<dbReference type="PANTHER" id="PTHR43415:SF3">
    <property type="entry name" value="GNAT-FAMILY ACETYLTRANSFERASE"/>
    <property type="match status" value="1"/>
</dbReference>
<dbReference type="EMBL" id="JARJOW010000005">
    <property type="protein sequence ID" value="MDF5690827.1"/>
    <property type="molecule type" value="Genomic_DNA"/>
</dbReference>
<dbReference type="InterPro" id="IPR016181">
    <property type="entry name" value="Acyl_CoA_acyltransferase"/>
</dbReference>
<feature type="domain" description="N-acetyltransferase" evidence="1">
    <location>
        <begin position="19"/>
        <end position="177"/>
    </location>
</feature>
<gene>
    <name evidence="2" type="ORF">PQG43_08135</name>
</gene>
<dbReference type="Proteomes" id="UP001321344">
    <property type="component" value="Unassembled WGS sequence"/>
</dbReference>
<proteinExistence type="predicted"/>
<dbReference type="InterPro" id="IPR000182">
    <property type="entry name" value="GNAT_dom"/>
</dbReference>
<sequence length="187" mass="21569">MSKVNIPILETERLKLEPINIEFCSEEYVNWLNDIEVYQYLDNGGDYTYEALQEYLTKYTENPVPFWAIIVKETNTHIGNIKIDPINQRNQIGEYGILMGDKKYWGKGYAKEASIAVINHCFKKLGLRKITLGVIKDNIAAVKLYESLGFEIEGIYRLHGIYAGKYCDALRMAIFDIEKATNEVKLK</sequence>
<dbReference type="Pfam" id="PF13302">
    <property type="entry name" value="Acetyltransf_3"/>
    <property type="match status" value="1"/>
</dbReference>
<organism evidence="2 3">
    <name type="scientific">Aquirufa aurantiipilula</name>
    <dbReference type="NCBI Taxonomy" id="2696561"/>
    <lineage>
        <taxon>Bacteria</taxon>
        <taxon>Pseudomonadati</taxon>
        <taxon>Bacteroidota</taxon>
        <taxon>Cytophagia</taxon>
        <taxon>Cytophagales</taxon>
        <taxon>Flectobacillaceae</taxon>
        <taxon>Aquirufa</taxon>
    </lineage>
</organism>
<dbReference type="SUPFAM" id="SSF55729">
    <property type="entry name" value="Acyl-CoA N-acyltransferases (Nat)"/>
    <property type="match status" value="1"/>
</dbReference>
<dbReference type="PROSITE" id="PS51186">
    <property type="entry name" value="GNAT"/>
    <property type="match status" value="1"/>
</dbReference>
<dbReference type="PANTHER" id="PTHR43415">
    <property type="entry name" value="SPERMIDINE N(1)-ACETYLTRANSFERASE"/>
    <property type="match status" value="1"/>
</dbReference>
<evidence type="ECO:0000259" key="1">
    <source>
        <dbReference type="PROSITE" id="PS51186"/>
    </source>
</evidence>
<comment type="caution">
    <text evidence="2">The sequence shown here is derived from an EMBL/GenBank/DDBJ whole genome shotgun (WGS) entry which is preliminary data.</text>
</comment>